<dbReference type="OrthoDB" id="2016588at2759"/>
<dbReference type="GO" id="GO:0004869">
    <property type="term" value="F:cysteine-type endopeptidase inhibitor activity"/>
    <property type="evidence" value="ECO:0007669"/>
    <property type="project" value="UniProtKB-KW"/>
</dbReference>
<dbReference type="InterPro" id="IPR046350">
    <property type="entry name" value="Cystatin_sf"/>
</dbReference>
<gene>
    <name evidence="4" type="ORF">PHJA_002057300</name>
</gene>
<name>A0A830CSN1_9LAMI</name>
<sequence length="117" mass="12662">ILLLLASSVAAPAPAPGGRRTFIGFQPIKYLTDPSMVKIAKSVVAAHNKQPKATKLELVRIIAGRVRVADGLNYRLLISTTDKGSNSKKIEIYSASVFQKLGGKVLNSFHSKNLFKN</sequence>
<keyword evidence="1" id="KW-0646">Protease inhibitor</keyword>
<dbReference type="Gene3D" id="3.10.450.10">
    <property type="match status" value="1"/>
</dbReference>
<keyword evidence="5" id="KW-1185">Reference proteome</keyword>
<dbReference type="PANTHER" id="PTHR47364">
    <property type="entry name" value="CYSTEINE PROTEINASE INHIBITOR 5"/>
    <property type="match status" value="1"/>
</dbReference>
<feature type="domain" description="Cystatin" evidence="3">
    <location>
        <begin position="28"/>
        <end position="110"/>
    </location>
</feature>
<dbReference type="SUPFAM" id="SSF54403">
    <property type="entry name" value="Cystatin/monellin"/>
    <property type="match status" value="1"/>
</dbReference>
<dbReference type="PANTHER" id="PTHR47364:SF2">
    <property type="entry name" value="CYSTEINE PROTEINASE INHIBITOR 5"/>
    <property type="match status" value="1"/>
</dbReference>
<proteinExistence type="predicted"/>
<evidence type="ECO:0000259" key="3">
    <source>
        <dbReference type="Pfam" id="PF16845"/>
    </source>
</evidence>
<reference evidence="4" key="1">
    <citation type="submission" date="2020-07" db="EMBL/GenBank/DDBJ databases">
        <title>Ethylene signaling mediates host invasion by parasitic plants.</title>
        <authorList>
            <person name="Yoshida S."/>
        </authorList>
    </citation>
    <scope>NUCLEOTIDE SEQUENCE</scope>
    <source>
        <strain evidence="4">Okayama</strain>
    </source>
</reference>
<dbReference type="InterPro" id="IPR000010">
    <property type="entry name" value="Cystatin_dom"/>
</dbReference>
<dbReference type="AlphaFoldDB" id="A0A830CSN1"/>
<dbReference type="Pfam" id="PF16845">
    <property type="entry name" value="SQAPI"/>
    <property type="match status" value="1"/>
</dbReference>
<comment type="caution">
    <text evidence="4">The sequence shown here is derived from an EMBL/GenBank/DDBJ whole genome shotgun (WGS) entry which is preliminary data.</text>
</comment>
<evidence type="ECO:0000256" key="1">
    <source>
        <dbReference type="ARBA" id="ARBA00022690"/>
    </source>
</evidence>
<dbReference type="CDD" id="cd00042">
    <property type="entry name" value="CY"/>
    <property type="match status" value="1"/>
</dbReference>
<accession>A0A830CSN1</accession>
<evidence type="ECO:0000313" key="4">
    <source>
        <dbReference type="EMBL" id="GFP99134.1"/>
    </source>
</evidence>
<evidence type="ECO:0000256" key="2">
    <source>
        <dbReference type="ARBA" id="ARBA00022704"/>
    </source>
</evidence>
<dbReference type="EMBL" id="BMAC01000557">
    <property type="protein sequence ID" value="GFP99134.1"/>
    <property type="molecule type" value="Genomic_DNA"/>
</dbReference>
<dbReference type="Proteomes" id="UP000653305">
    <property type="component" value="Unassembled WGS sequence"/>
</dbReference>
<keyword evidence="2" id="KW-0789">Thiol protease inhibitor</keyword>
<feature type="non-terminal residue" evidence="4">
    <location>
        <position position="1"/>
    </location>
</feature>
<evidence type="ECO:0000313" key="5">
    <source>
        <dbReference type="Proteomes" id="UP000653305"/>
    </source>
</evidence>
<protein>
    <submittedName>
        <fullName evidence="4">Cysteine proteinase inhibitor 4</fullName>
    </submittedName>
</protein>
<organism evidence="4 5">
    <name type="scientific">Phtheirospermum japonicum</name>
    <dbReference type="NCBI Taxonomy" id="374723"/>
    <lineage>
        <taxon>Eukaryota</taxon>
        <taxon>Viridiplantae</taxon>
        <taxon>Streptophyta</taxon>
        <taxon>Embryophyta</taxon>
        <taxon>Tracheophyta</taxon>
        <taxon>Spermatophyta</taxon>
        <taxon>Magnoliopsida</taxon>
        <taxon>eudicotyledons</taxon>
        <taxon>Gunneridae</taxon>
        <taxon>Pentapetalae</taxon>
        <taxon>asterids</taxon>
        <taxon>lamiids</taxon>
        <taxon>Lamiales</taxon>
        <taxon>Orobanchaceae</taxon>
        <taxon>Orobanchaceae incertae sedis</taxon>
        <taxon>Phtheirospermum</taxon>
    </lineage>
</organism>